<dbReference type="Pfam" id="PF00248">
    <property type="entry name" value="Aldo_ket_red"/>
    <property type="match status" value="1"/>
</dbReference>
<organism evidence="8 9">
    <name type="scientific">Virgisporangium aurantiacum</name>
    <dbReference type="NCBI Taxonomy" id="175570"/>
    <lineage>
        <taxon>Bacteria</taxon>
        <taxon>Bacillati</taxon>
        <taxon>Actinomycetota</taxon>
        <taxon>Actinomycetes</taxon>
        <taxon>Micromonosporales</taxon>
        <taxon>Micromonosporaceae</taxon>
        <taxon>Virgisporangium</taxon>
    </lineage>
</organism>
<evidence type="ECO:0000256" key="4">
    <source>
        <dbReference type="PIRSR" id="PIRSR000097-1"/>
    </source>
</evidence>
<sequence>MTPQTVTLSNGAEMPLVGFGTWQLRGQEAYDATRYALEIGYRHLDTATMYRNEAEVGQALRDSGVPREEVFVTTKLPPERAGREQETIAASLKALGIHSVDLWLIHWPPGGGQSVRIWREFIAARDAGQTRAIGVSNYSTAQIDELTGATGETPTVNQIPWSPFGHSERTLAESRERGVVLEGYSPLKGSDLRNPVLREIAERHGVTVPQVILRWHLEHRVVVIPKSAHKERIETNLDVYSFELDADEVSRIDALAG</sequence>
<protein>
    <submittedName>
        <fullName evidence="8">Oxidoreductase</fullName>
    </submittedName>
</protein>
<dbReference type="AlphaFoldDB" id="A0A8J3ZHC9"/>
<name>A0A8J3ZHC9_9ACTN</name>
<dbReference type="PIRSF" id="PIRSF000097">
    <property type="entry name" value="AKR"/>
    <property type="match status" value="1"/>
</dbReference>
<dbReference type="RefSeq" id="WP_239152669.1">
    <property type="nucleotide sequence ID" value="NZ_BOPG01000084.1"/>
</dbReference>
<dbReference type="InterPro" id="IPR023210">
    <property type="entry name" value="NADP_OxRdtase_dom"/>
</dbReference>
<dbReference type="PANTHER" id="PTHR43827:SF3">
    <property type="entry name" value="NADP-DEPENDENT OXIDOREDUCTASE DOMAIN-CONTAINING PROTEIN"/>
    <property type="match status" value="1"/>
</dbReference>
<evidence type="ECO:0000256" key="1">
    <source>
        <dbReference type="ARBA" id="ARBA00007905"/>
    </source>
</evidence>
<dbReference type="InterPro" id="IPR020471">
    <property type="entry name" value="AKR"/>
</dbReference>
<keyword evidence="2" id="KW-0521">NADP</keyword>
<dbReference type="SUPFAM" id="SSF51430">
    <property type="entry name" value="NAD(P)-linked oxidoreductase"/>
    <property type="match status" value="1"/>
</dbReference>
<proteinExistence type="inferred from homology"/>
<keyword evidence="9" id="KW-1185">Reference proteome</keyword>
<comment type="caution">
    <text evidence="8">The sequence shown here is derived from an EMBL/GenBank/DDBJ whole genome shotgun (WGS) entry which is preliminary data.</text>
</comment>
<evidence type="ECO:0000313" key="8">
    <source>
        <dbReference type="EMBL" id="GIJ62932.1"/>
    </source>
</evidence>
<dbReference type="PRINTS" id="PR00069">
    <property type="entry name" value="ALDKETRDTASE"/>
</dbReference>
<dbReference type="Proteomes" id="UP000612585">
    <property type="component" value="Unassembled WGS sequence"/>
</dbReference>
<gene>
    <name evidence="8" type="ORF">Vau01_104480</name>
</gene>
<dbReference type="PROSITE" id="PS00063">
    <property type="entry name" value="ALDOKETO_REDUCTASE_3"/>
    <property type="match status" value="1"/>
</dbReference>
<accession>A0A8J3ZHC9</accession>
<dbReference type="PROSITE" id="PS00798">
    <property type="entry name" value="ALDOKETO_REDUCTASE_1"/>
    <property type="match status" value="1"/>
</dbReference>
<feature type="binding site" evidence="5">
    <location>
        <position position="106"/>
    </location>
    <ligand>
        <name>substrate</name>
    </ligand>
</feature>
<comment type="similarity">
    <text evidence="1">Belongs to the aldo/keto reductase family.</text>
</comment>
<evidence type="ECO:0000259" key="7">
    <source>
        <dbReference type="Pfam" id="PF00248"/>
    </source>
</evidence>
<evidence type="ECO:0000256" key="6">
    <source>
        <dbReference type="PIRSR" id="PIRSR000097-3"/>
    </source>
</evidence>
<feature type="domain" description="NADP-dependent oxidoreductase" evidence="7">
    <location>
        <begin position="17"/>
        <end position="255"/>
    </location>
</feature>
<evidence type="ECO:0000256" key="5">
    <source>
        <dbReference type="PIRSR" id="PIRSR000097-2"/>
    </source>
</evidence>
<dbReference type="InterPro" id="IPR036812">
    <property type="entry name" value="NAD(P)_OxRdtase_dom_sf"/>
</dbReference>
<evidence type="ECO:0000256" key="2">
    <source>
        <dbReference type="ARBA" id="ARBA00022857"/>
    </source>
</evidence>
<feature type="site" description="Lowers pKa of active site Tyr" evidence="6">
    <location>
        <position position="75"/>
    </location>
</feature>
<dbReference type="FunFam" id="3.20.20.100:FF:000002">
    <property type="entry name" value="2,5-diketo-D-gluconic acid reductase A"/>
    <property type="match status" value="1"/>
</dbReference>
<feature type="active site" description="Proton donor" evidence="4">
    <location>
        <position position="50"/>
    </location>
</feature>
<dbReference type="PANTHER" id="PTHR43827">
    <property type="entry name" value="2,5-DIKETO-D-GLUCONIC ACID REDUCTASE"/>
    <property type="match status" value="1"/>
</dbReference>
<dbReference type="Gene3D" id="3.20.20.100">
    <property type="entry name" value="NADP-dependent oxidoreductase domain"/>
    <property type="match status" value="1"/>
</dbReference>
<dbReference type="PROSITE" id="PS00062">
    <property type="entry name" value="ALDOKETO_REDUCTASE_2"/>
    <property type="match status" value="1"/>
</dbReference>
<dbReference type="EMBL" id="BOPG01000084">
    <property type="protein sequence ID" value="GIJ62932.1"/>
    <property type="molecule type" value="Genomic_DNA"/>
</dbReference>
<reference evidence="8" key="1">
    <citation type="submission" date="2021-01" db="EMBL/GenBank/DDBJ databases">
        <title>Whole genome shotgun sequence of Virgisporangium aurantiacum NBRC 16421.</title>
        <authorList>
            <person name="Komaki H."/>
            <person name="Tamura T."/>
        </authorList>
    </citation>
    <scope>NUCLEOTIDE SEQUENCE</scope>
    <source>
        <strain evidence="8">NBRC 16421</strain>
    </source>
</reference>
<dbReference type="CDD" id="cd19071">
    <property type="entry name" value="AKR_AKR1-5-like"/>
    <property type="match status" value="1"/>
</dbReference>
<evidence type="ECO:0000313" key="9">
    <source>
        <dbReference type="Proteomes" id="UP000612585"/>
    </source>
</evidence>
<evidence type="ECO:0000256" key="3">
    <source>
        <dbReference type="ARBA" id="ARBA00023002"/>
    </source>
</evidence>
<dbReference type="InterPro" id="IPR018170">
    <property type="entry name" value="Aldo/ket_reductase_CS"/>
</dbReference>
<dbReference type="GO" id="GO:0016616">
    <property type="term" value="F:oxidoreductase activity, acting on the CH-OH group of donors, NAD or NADP as acceptor"/>
    <property type="evidence" value="ECO:0007669"/>
    <property type="project" value="UniProtKB-ARBA"/>
</dbReference>
<keyword evidence="3" id="KW-0560">Oxidoreductase</keyword>